<dbReference type="SMART" id="SM00304">
    <property type="entry name" value="HAMP"/>
    <property type="match status" value="1"/>
</dbReference>
<evidence type="ECO:0000256" key="7">
    <source>
        <dbReference type="ARBA" id="ARBA00022777"/>
    </source>
</evidence>
<evidence type="ECO:0000313" key="15">
    <source>
        <dbReference type="Proteomes" id="UP000224915"/>
    </source>
</evidence>
<dbReference type="SUPFAM" id="SSF158472">
    <property type="entry name" value="HAMP domain-like"/>
    <property type="match status" value="1"/>
</dbReference>
<comment type="subcellular location">
    <subcellularLocation>
        <location evidence="2">Cell membrane</location>
    </subcellularLocation>
</comment>
<reference evidence="14 15" key="1">
    <citation type="submission" date="2017-10" db="EMBL/GenBank/DDBJ databases">
        <title>Sequencing the genomes of 1000 actinobacteria strains.</title>
        <authorList>
            <person name="Klenk H.-P."/>
        </authorList>
    </citation>
    <scope>NUCLEOTIDE SEQUENCE [LARGE SCALE GENOMIC DNA]</scope>
    <source>
        <strain evidence="14 15">DSM 21801</strain>
    </source>
</reference>
<dbReference type="CDD" id="cd00082">
    <property type="entry name" value="HisKA"/>
    <property type="match status" value="1"/>
</dbReference>
<proteinExistence type="predicted"/>
<evidence type="ECO:0000256" key="9">
    <source>
        <dbReference type="ARBA" id="ARBA00023012"/>
    </source>
</evidence>
<evidence type="ECO:0000256" key="5">
    <source>
        <dbReference type="ARBA" id="ARBA00022679"/>
    </source>
</evidence>
<dbReference type="Proteomes" id="UP000224915">
    <property type="component" value="Unassembled WGS sequence"/>
</dbReference>
<keyword evidence="6 11" id="KW-0812">Transmembrane</keyword>
<dbReference type="GO" id="GO:0005886">
    <property type="term" value="C:plasma membrane"/>
    <property type="evidence" value="ECO:0007669"/>
    <property type="project" value="UniProtKB-SubCell"/>
</dbReference>
<protein>
    <recommendedName>
        <fullName evidence="3">histidine kinase</fullName>
        <ecNumber evidence="3">2.7.13.3</ecNumber>
    </recommendedName>
</protein>
<dbReference type="GO" id="GO:0000155">
    <property type="term" value="F:phosphorelay sensor kinase activity"/>
    <property type="evidence" value="ECO:0007669"/>
    <property type="project" value="InterPro"/>
</dbReference>
<dbReference type="InterPro" id="IPR003660">
    <property type="entry name" value="HAMP_dom"/>
</dbReference>
<evidence type="ECO:0000256" key="4">
    <source>
        <dbReference type="ARBA" id="ARBA00022553"/>
    </source>
</evidence>
<dbReference type="InterPro" id="IPR003661">
    <property type="entry name" value="HisK_dim/P_dom"/>
</dbReference>
<evidence type="ECO:0000256" key="3">
    <source>
        <dbReference type="ARBA" id="ARBA00012438"/>
    </source>
</evidence>
<dbReference type="SMART" id="SM00388">
    <property type="entry name" value="HisKA"/>
    <property type="match status" value="1"/>
</dbReference>
<evidence type="ECO:0000256" key="1">
    <source>
        <dbReference type="ARBA" id="ARBA00000085"/>
    </source>
</evidence>
<dbReference type="PANTHER" id="PTHR45436">
    <property type="entry name" value="SENSOR HISTIDINE KINASE YKOH"/>
    <property type="match status" value="1"/>
</dbReference>
<evidence type="ECO:0000259" key="13">
    <source>
        <dbReference type="PROSITE" id="PS50885"/>
    </source>
</evidence>
<dbReference type="Pfam" id="PF00672">
    <property type="entry name" value="HAMP"/>
    <property type="match status" value="1"/>
</dbReference>
<gene>
    <name evidence="14" type="ORF">ATL40_2118</name>
</gene>
<dbReference type="FunFam" id="1.10.287.130:FF:000001">
    <property type="entry name" value="Two-component sensor histidine kinase"/>
    <property type="match status" value="1"/>
</dbReference>
<feature type="transmembrane region" description="Helical" evidence="11">
    <location>
        <begin position="172"/>
        <end position="195"/>
    </location>
</feature>
<dbReference type="InterPro" id="IPR005467">
    <property type="entry name" value="His_kinase_dom"/>
</dbReference>
<dbReference type="AlphaFoldDB" id="A0A2A9D2P2"/>
<dbReference type="Pfam" id="PF02518">
    <property type="entry name" value="HATPase_c"/>
    <property type="match status" value="1"/>
</dbReference>
<evidence type="ECO:0000259" key="12">
    <source>
        <dbReference type="PROSITE" id="PS50109"/>
    </source>
</evidence>
<keyword evidence="8 11" id="KW-1133">Transmembrane helix</keyword>
<evidence type="ECO:0000313" key="14">
    <source>
        <dbReference type="EMBL" id="PFG20515.1"/>
    </source>
</evidence>
<dbReference type="SUPFAM" id="SSF47384">
    <property type="entry name" value="Homodimeric domain of signal transducing histidine kinase"/>
    <property type="match status" value="1"/>
</dbReference>
<evidence type="ECO:0000256" key="6">
    <source>
        <dbReference type="ARBA" id="ARBA00022692"/>
    </source>
</evidence>
<dbReference type="SMART" id="SM00387">
    <property type="entry name" value="HATPase_c"/>
    <property type="match status" value="1"/>
</dbReference>
<dbReference type="PROSITE" id="PS50885">
    <property type="entry name" value="HAMP"/>
    <property type="match status" value="1"/>
</dbReference>
<dbReference type="EC" id="2.7.13.3" evidence="3"/>
<keyword evidence="5" id="KW-0808">Transferase</keyword>
<comment type="catalytic activity">
    <reaction evidence="1">
        <text>ATP + protein L-histidine = ADP + protein N-phospho-L-histidine.</text>
        <dbReference type="EC" id="2.7.13.3"/>
    </reaction>
</comment>
<name>A0A2A9D2P2_9MICO</name>
<dbReference type="Gene3D" id="1.10.287.130">
    <property type="match status" value="1"/>
</dbReference>
<dbReference type="InterPro" id="IPR050428">
    <property type="entry name" value="TCS_sensor_his_kinase"/>
</dbReference>
<dbReference type="InterPro" id="IPR004358">
    <property type="entry name" value="Sig_transdc_His_kin-like_C"/>
</dbReference>
<feature type="domain" description="Histidine kinase" evidence="12">
    <location>
        <begin position="264"/>
        <end position="493"/>
    </location>
</feature>
<feature type="domain" description="HAMP" evidence="13">
    <location>
        <begin position="196"/>
        <end position="249"/>
    </location>
</feature>
<keyword evidence="9" id="KW-0902">Two-component regulatory system</keyword>
<dbReference type="CDD" id="cd00075">
    <property type="entry name" value="HATPase"/>
    <property type="match status" value="1"/>
</dbReference>
<dbReference type="Pfam" id="PF00512">
    <property type="entry name" value="HisKA"/>
    <property type="match status" value="1"/>
</dbReference>
<sequence>MSRAPTAWRNAPLRVRLVALFSVLLVAALSAVGGLALTLLQRSLVTELDEQLAGAAQPLVSQSLESFDRPGGGSTGDPLRPTDYAVIIADTEGSVVTSTLSQDSGASLPDVGSMDLATVEEWGNSPRTVPSQEGTGQWRVLVAPLSSGEGTVVGTAAVALPMSSVNATMSTMVKAIVAIGIGVLVAVGVATYLVVRSSLRPLQQIETTAAGIAAGDLSKRVQGGPETTEVGSLAASLNTMLGRIEESFEVQRASEEKMKRFVSDASHELRTPLATVKGYSELYRLGGIPESEIAGVMTRIEGSATRMEALVHDLLTLARLDESAPPAVTRVPLAGLLQDAAAELRALDPERRVTVEVAPDLAALAEEAGLRRVLTNLLGNAAKYTPSGSPVEILAHRVPADALEPRQREGVEGGEVGEVVIEVRDHGPGVPERDRARIFERFARLDSGRTRDAGGTGLGLSIVASLVAAMSGEVACLPTPGGGATMQIRLPSA</sequence>
<dbReference type="InterPro" id="IPR036890">
    <property type="entry name" value="HATPase_C_sf"/>
</dbReference>
<keyword evidence="15" id="KW-1185">Reference proteome</keyword>
<evidence type="ECO:0000256" key="2">
    <source>
        <dbReference type="ARBA" id="ARBA00004236"/>
    </source>
</evidence>
<dbReference type="PRINTS" id="PR00344">
    <property type="entry name" value="BCTRLSENSOR"/>
</dbReference>
<evidence type="ECO:0000256" key="11">
    <source>
        <dbReference type="SAM" id="Phobius"/>
    </source>
</evidence>
<keyword evidence="10 11" id="KW-0472">Membrane</keyword>
<dbReference type="SUPFAM" id="SSF55874">
    <property type="entry name" value="ATPase domain of HSP90 chaperone/DNA topoisomerase II/histidine kinase"/>
    <property type="match status" value="1"/>
</dbReference>
<accession>A0A2A9D2P2</accession>
<dbReference type="InterPro" id="IPR003594">
    <property type="entry name" value="HATPase_dom"/>
</dbReference>
<organism evidence="14 15">
    <name type="scientific">Serinibacter salmoneus</name>
    <dbReference type="NCBI Taxonomy" id="556530"/>
    <lineage>
        <taxon>Bacteria</taxon>
        <taxon>Bacillati</taxon>
        <taxon>Actinomycetota</taxon>
        <taxon>Actinomycetes</taxon>
        <taxon>Micrococcales</taxon>
        <taxon>Beutenbergiaceae</taxon>
        <taxon>Serinibacter</taxon>
    </lineage>
</organism>
<dbReference type="EMBL" id="PDJD01000001">
    <property type="protein sequence ID" value="PFG20515.1"/>
    <property type="molecule type" value="Genomic_DNA"/>
</dbReference>
<dbReference type="Gene3D" id="3.30.565.10">
    <property type="entry name" value="Histidine kinase-like ATPase, C-terminal domain"/>
    <property type="match status" value="1"/>
</dbReference>
<dbReference type="PANTHER" id="PTHR45436:SF5">
    <property type="entry name" value="SENSOR HISTIDINE KINASE TRCS"/>
    <property type="match status" value="1"/>
</dbReference>
<dbReference type="InterPro" id="IPR036097">
    <property type="entry name" value="HisK_dim/P_sf"/>
</dbReference>
<keyword evidence="4" id="KW-0597">Phosphoprotein</keyword>
<evidence type="ECO:0000256" key="8">
    <source>
        <dbReference type="ARBA" id="ARBA00022989"/>
    </source>
</evidence>
<dbReference type="RefSeq" id="WP_098469474.1">
    <property type="nucleotide sequence ID" value="NZ_PDJD01000001.1"/>
</dbReference>
<dbReference type="OrthoDB" id="9786919at2"/>
<keyword evidence="7 14" id="KW-0418">Kinase</keyword>
<evidence type="ECO:0000256" key="10">
    <source>
        <dbReference type="ARBA" id="ARBA00023136"/>
    </source>
</evidence>
<comment type="caution">
    <text evidence="14">The sequence shown here is derived from an EMBL/GenBank/DDBJ whole genome shotgun (WGS) entry which is preliminary data.</text>
</comment>
<dbReference type="PROSITE" id="PS50109">
    <property type="entry name" value="HIS_KIN"/>
    <property type="match status" value="1"/>
</dbReference>
<dbReference type="CDD" id="cd06225">
    <property type="entry name" value="HAMP"/>
    <property type="match status" value="1"/>
</dbReference>
<dbReference type="Gene3D" id="6.10.340.10">
    <property type="match status" value="1"/>
</dbReference>